<dbReference type="AlphaFoldDB" id="A0A516SF07"/>
<evidence type="ECO:0008006" key="3">
    <source>
        <dbReference type="Google" id="ProtNLM"/>
    </source>
</evidence>
<dbReference type="KEGG" id="cari:FNU76_10425"/>
<evidence type="ECO:0000313" key="2">
    <source>
        <dbReference type="Proteomes" id="UP000317550"/>
    </source>
</evidence>
<evidence type="ECO:0000313" key="1">
    <source>
        <dbReference type="EMBL" id="QDQ26745.1"/>
    </source>
</evidence>
<reference evidence="2" key="1">
    <citation type="submission" date="2019-07" db="EMBL/GenBank/DDBJ databases">
        <title>Chitinimonas sp. nov., isolated from Ny-Alesund, arctica soil.</title>
        <authorList>
            <person name="Xu Q."/>
            <person name="Peng F."/>
        </authorList>
    </citation>
    <scope>NUCLEOTIDE SEQUENCE [LARGE SCALE GENOMIC DNA]</scope>
    <source>
        <strain evidence="2">R3-44</strain>
    </source>
</reference>
<keyword evidence="2" id="KW-1185">Reference proteome</keyword>
<proteinExistence type="predicted"/>
<name>A0A516SF07_9NEIS</name>
<protein>
    <recommendedName>
        <fullName evidence="3">DUF4156 domain-containing protein</fullName>
    </recommendedName>
</protein>
<organism evidence="1 2">
    <name type="scientific">Chitinimonas arctica</name>
    <dbReference type="NCBI Taxonomy" id="2594795"/>
    <lineage>
        <taxon>Bacteria</taxon>
        <taxon>Pseudomonadati</taxon>
        <taxon>Pseudomonadota</taxon>
        <taxon>Betaproteobacteria</taxon>
        <taxon>Neisseriales</taxon>
        <taxon>Chitinibacteraceae</taxon>
        <taxon>Chitinimonas</taxon>
    </lineage>
</organism>
<dbReference type="PROSITE" id="PS51257">
    <property type="entry name" value="PROKAR_LIPOPROTEIN"/>
    <property type="match status" value="1"/>
</dbReference>
<dbReference type="Proteomes" id="UP000317550">
    <property type="component" value="Chromosome"/>
</dbReference>
<gene>
    <name evidence="1" type="ORF">FNU76_10425</name>
</gene>
<dbReference type="EMBL" id="CP041730">
    <property type="protein sequence ID" value="QDQ26745.1"/>
    <property type="molecule type" value="Genomic_DNA"/>
</dbReference>
<dbReference type="OrthoDB" id="9133624at2"/>
<dbReference type="RefSeq" id="WP_144278139.1">
    <property type="nucleotide sequence ID" value="NZ_CP041730.1"/>
</dbReference>
<accession>A0A516SF07</accession>
<sequence length="111" mass="12409">MPIRPNHLFIGLFLLLAGCSQLQQTGQAISDSNGVLQDGETRYLGKKKYQLRVAGSSMLFYGQAEQFFLRRAESLSQKMGCRGWKLLEYKSGTENTLIGARQYADGVIQCL</sequence>